<comment type="similarity">
    <text evidence="4">Belongs to the glycosyl hydrolase 18 family.</text>
</comment>
<name>A0A250X5Q1_9CHLO</name>
<feature type="signal peptide" evidence="5">
    <location>
        <begin position="1"/>
        <end position="18"/>
    </location>
</feature>
<comment type="caution">
    <text evidence="7">The sequence shown here is derived from an EMBL/GenBank/DDBJ whole genome shotgun (WGS) entry which is preliminary data.</text>
</comment>
<dbReference type="PANTHER" id="PTHR46290:SF1">
    <property type="entry name" value="DI-N-ACETYLCHITOBIASE"/>
    <property type="match status" value="1"/>
</dbReference>
<dbReference type="InterPro" id="IPR001579">
    <property type="entry name" value="Glyco_hydro_18_chit_AS"/>
</dbReference>
<sequence length="397" mass="44146">MLILAFACLLYLVSLTHSIASNTVSLSQIQASFEGEDIKRHCPCASKSLCKPVQRHVDREVFGFLPPNPRKSWESFDFSQLSTIAWTTDPALMCYAHSMGARVTADGRQGLAEVLTDASKRSQWVFDAVQQAESLHLDGINFDFEDPTEPGSSLALGYSLTVKHAAEVFHRHIPGSQVSVDVPWSPYDVDGRNYDWAGLAAAADLLFVMSYDMQSQIYGRCIAAANSPAALVEKGLRQWLDLGVPRSKIVLGLPWYGYDYECQPDSTGRPMQPSDTVCHLAHVPFQGAPCSDAAGSQKGYLEIMEILRSGRNTTHMQMDSTEMSPFFNYEAKDGSIHQIWFDNPESLSVKYQMASDLNLRGVGIWNLDTLDYESSDPVIHHQTSEMWEALKIFSGRS</sequence>
<dbReference type="AlphaFoldDB" id="A0A250X5Q1"/>
<protein>
    <recommendedName>
        <fullName evidence="6">GH18 domain-containing protein</fullName>
    </recommendedName>
</protein>
<dbReference type="OrthoDB" id="73875at2759"/>
<dbReference type="GO" id="GO:0008061">
    <property type="term" value="F:chitin binding"/>
    <property type="evidence" value="ECO:0007669"/>
    <property type="project" value="InterPro"/>
</dbReference>
<dbReference type="GO" id="GO:0004553">
    <property type="term" value="F:hydrolase activity, hydrolyzing O-glycosyl compounds"/>
    <property type="evidence" value="ECO:0007669"/>
    <property type="project" value="InterPro"/>
</dbReference>
<evidence type="ECO:0000256" key="2">
    <source>
        <dbReference type="ARBA" id="ARBA00023295"/>
    </source>
</evidence>
<proteinExistence type="inferred from homology"/>
<evidence type="ECO:0000256" key="5">
    <source>
        <dbReference type="SAM" id="SignalP"/>
    </source>
</evidence>
<dbReference type="InterPro" id="IPR011583">
    <property type="entry name" value="Chitinase_II/V-like_cat"/>
</dbReference>
<dbReference type="Gene3D" id="3.20.20.80">
    <property type="entry name" value="Glycosidases"/>
    <property type="match status" value="1"/>
</dbReference>
<dbReference type="Pfam" id="PF00704">
    <property type="entry name" value="Glyco_hydro_18"/>
    <property type="match status" value="1"/>
</dbReference>
<dbReference type="InterPro" id="IPR051887">
    <property type="entry name" value="GH18_Domain-Containing"/>
</dbReference>
<evidence type="ECO:0000259" key="6">
    <source>
        <dbReference type="PROSITE" id="PS51910"/>
    </source>
</evidence>
<dbReference type="STRING" id="1157962.A0A250X5Q1"/>
<evidence type="ECO:0000256" key="4">
    <source>
        <dbReference type="RuleBase" id="RU004453"/>
    </source>
</evidence>
<feature type="chain" id="PRO_5012896985" description="GH18 domain-containing protein" evidence="5">
    <location>
        <begin position="19"/>
        <end position="397"/>
    </location>
</feature>
<dbReference type="InterPro" id="IPR029070">
    <property type="entry name" value="Chitinase_insertion_sf"/>
</dbReference>
<dbReference type="Gene3D" id="3.10.50.10">
    <property type="match status" value="1"/>
</dbReference>
<dbReference type="PROSITE" id="PS51910">
    <property type="entry name" value="GH18_2"/>
    <property type="match status" value="1"/>
</dbReference>
<dbReference type="EMBL" id="BEGY01000029">
    <property type="protein sequence ID" value="GAX78080.1"/>
    <property type="molecule type" value="Genomic_DNA"/>
</dbReference>
<dbReference type="InterPro" id="IPR017853">
    <property type="entry name" value="GH"/>
</dbReference>
<dbReference type="GO" id="GO:0005615">
    <property type="term" value="C:extracellular space"/>
    <property type="evidence" value="ECO:0007669"/>
    <property type="project" value="TreeGrafter"/>
</dbReference>
<dbReference type="SUPFAM" id="SSF51445">
    <property type="entry name" value="(Trans)glycosidases"/>
    <property type="match status" value="1"/>
</dbReference>
<dbReference type="FunFam" id="3.10.50.10:FF:000006">
    <property type="entry name" value="Chitobiase, di-N-acetyl"/>
    <property type="match status" value="1"/>
</dbReference>
<evidence type="ECO:0000256" key="1">
    <source>
        <dbReference type="ARBA" id="ARBA00022801"/>
    </source>
</evidence>
<evidence type="ECO:0000256" key="3">
    <source>
        <dbReference type="RuleBase" id="RU000489"/>
    </source>
</evidence>
<keyword evidence="1 3" id="KW-0378">Hydrolase</keyword>
<gene>
    <name evidence="7" type="ORF">CEUSTIGMA_g5522.t1</name>
</gene>
<organism evidence="7 8">
    <name type="scientific">Chlamydomonas eustigma</name>
    <dbReference type="NCBI Taxonomy" id="1157962"/>
    <lineage>
        <taxon>Eukaryota</taxon>
        <taxon>Viridiplantae</taxon>
        <taxon>Chlorophyta</taxon>
        <taxon>core chlorophytes</taxon>
        <taxon>Chlorophyceae</taxon>
        <taxon>CS clade</taxon>
        <taxon>Chlamydomonadales</taxon>
        <taxon>Chlamydomonadaceae</taxon>
        <taxon>Chlamydomonas</taxon>
    </lineage>
</organism>
<keyword evidence="8" id="KW-1185">Reference proteome</keyword>
<dbReference type="SMART" id="SM00636">
    <property type="entry name" value="Glyco_18"/>
    <property type="match status" value="1"/>
</dbReference>
<keyword evidence="5" id="KW-0732">Signal</keyword>
<reference evidence="7 8" key="1">
    <citation type="submission" date="2017-08" db="EMBL/GenBank/DDBJ databases">
        <title>Acidophilic green algal genome provides insights into adaptation to an acidic environment.</title>
        <authorList>
            <person name="Hirooka S."/>
            <person name="Hirose Y."/>
            <person name="Kanesaki Y."/>
            <person name="Higuchi S."/>
            <person name="Fujiwara T."/>
            <person name="Onuma R."/>
            <person name="Era A."/>
            <person name="Ohbayashi R."/>
            <person name="Uzuka A."/>
            <person name="Nozaki H."/>
            <person name="Yoshikawa H."/>
            <person name="Miyagishima S.Y."/>
        </authorList>
    </citation>
    <scope>NUCLEOTIDE SEQUENCE [LARGE SCALE GENOMIC DNA]</scope>
    <source>
        <strain evidence="7 8">NIES-2499</strain>
    </source>
</reference>
<dbReference type="GO" id="GO:0009313">
    <property type="term" value="P:oligosaccharide catabolic process"/>
    <property type="evidence" value="ECO:0007669"/>
    <property type="project" value="TreeGrafter"/>
</dbReference>
<keyword evidence="2 3" id="KW-0326">Glycosidase</keyword>
<evidence type="ECO:0000313" key="7">
    <source>
        <dbReference type="EMBL" id="GAX78080.1"/>
    </source>
</evidence>
<dbReference type="PANTHER" id="PTHR46290">
    <property type="entry name" value="DI-N-ACETYLCHITOBIASE"/>
    <property type="match status" value="1"/>
</dbReference>
<dbReference type="PROSITE" id="PS01095">
    <property type="entry name" value="GH18_1"/>
    <property type="match status" value="1"/>
</dbReference>
<dbReference type="Proteomes" id="UP000232323">
    <property type="component" value="Unassembled WGS sequence"/>
</dbReference>
<evidence type="ECO:0000313" key="8">
    <source>
        <dbReference type="Proteomes" id="UP000232323"/>
    </source>
</evidence>
<accession>A0A250X5Q1</accession>
<dbReference type="InterPro" id="IPR001223">
    <property type="entry name" value="Glyco_hydro18_cat"/>
</dbReference>
<feature type="domain" description="GH18" evidence="6">
    <location>
        <begin position="1"/>
        <end position="385"/>
    </location>
</feature>